<dbReference type="VEuPathDB" id="FungiDB:SPRG_04317"/>
<dbReference type="AlphaFoldDB" id="A0A067CIQ5"/>
<dbReference type="RefSeq" id="XP_012198638.1">
    <property type="nucleotide sequence ID" value="XM_012343248.1"/>
</dbReference>
<dbReference type="EMBL" id="KK583201">
    <property type="protein sequence ID" value="KDO30403.1"/>
    <property type="molecule type" value="Genomic_DNA"/>
</dbReference>
<dbReference type="GeneID" id="24126767"/>
<proteinExistence type="predicted"/>
<dbReference type="Gene3D" id="3.80.10.10">
    <property type="entry name" value="Ribonuclease Inhibitor"/>
    <property type="match status" value="1"/>
</dbReference>
<organism evidence="1 2">
    <name type="scientific">Saprolegnia parasitica (strain CBS 223.65)</name>
    <dbReference type="NCBI Taxonomy" id="695850"/>
    <lineage>
        <taxon>Eukaryota</taxon>
        <taxon>Sar</taxon>
        <taxon>Stramenopiles</taxon>
        <taxon>Oomycota</taxon>
        <taxon>Saprolegniomycetes</taxon>
        <taxon>Saprolegniales</taxon>
        <taxon>Saprolegniaceae</taxon>
        <taxon>Saprolegnia</taxon>
    </lineage>
</organism>
<dbReference type="InterPro" id="IPR032675">
    <property type="entry name" value="LRR_dom_sf"/>
</dbReference>
<evidence type="ECO:0000313" key="2">
    <source>
        <dbReference type="Proteomes" id="UP000030745"/>
    </source>
</evidence>
<dbReference type="Proteomes" id="UP000030745">
    <property type="component" value="Unassembled WGS sequence"/>
</dbReference>
<evidence type="ECO:0000313" key="1">
    <source>
        <dbReference type="EMBL" id="KDO30403.1"/>
    </source>
</evidence>
<reference evidence="1 2" key="1">
    <citation type="journal article" date="2013" name="PLoS Genet.">
        <title>Distinctive expansion of potential virulence genes in the genome of the oomycete fish pathogen Saprolegnia parasitica.</title>
        <authorList>
            <person name="Jiang R.H."/>
            <person name="de Bruijn I."/>
            <person name="Haas B.J."/>
            <person name="Belmonte R."/>
            <person name="Lobach L."/>
            <person name="Christie J."/>
            <person name="van den Ackerveken G."/>
            <person name="Bottin A."/>
            <person name="Bulone V."/>
            <person name="Diaz-Moreno S.M."/>
            <person name="Dumas B."/>
            <person name="Fan L."/>
            <person name="Gaulin E."/>
            <person name="Govers F."/>
            <person name="Grenville-Briggs L.J."/>
            <person name="Horner N.R."/>
            <person name="Levin J.Z."/>
            <person name="Mammella M."/>
            <person name="Meijer H.J."/>
            <person name="Morris P."/>
            <person name="Nusbaum C."/>
            <person name="Oome S."/>
            <person name="Phillips A.J."/>
            <person name="van Rooyen D."/>
            <person name="Rzeszutek E."/>
            <person name="Saraiva M."/>
            <person name="Secombes C.J."/>
            <person name="Seidl M.F."/>
            <person name="Snel B."/>
            <person name="Stassen J.H."/>
            <person name="Sykes S."/>
            <person name="Tripathy S."/>
            <person name="van den Berg H."/>
            <person name="Vega-Arreguin J.C."/>
            <person name="Wawra S."/>
            <person name="Young S.K."/>
            <person name="Zeng Q."/>
            <person name="Dieguez-Uribeondo J."/>
            <person name="Russ C."/>
            <person name="Tyler B.M."/>
            <person name="van West P."/>
        </authorList>
    </citation>
    <scope>NUCLEOTIDE SEQUENCE [LARGE SCALE GENOMIC DNA]</scope>
    <source>
        <strain evidence="1 2">CBS 223.65</strain>
    </source>
</reference>
<protein>
    <submittedName>
        <fullName evidence="1">Uncharacterized protein</fullName>
    </submittedName>
</protein>
<gene>
    <name evidence="1" type="ORF">SPRG_04317</name>
</gene>
<dbReference type="OrthoDB" id="10495121at2759"/>
<name>A0A067CIQ5_SAPPC</name>
<dbReference type="SUPFAM" id="SSF52047">
    <property type="entry name" value="RNI-like"/>
    <property type="match status" value="1"/>
</dbReference>
<keyword evidence="2" id="KW-1185">Reference proteome</keyword>
<accession>A0A067CIQ5</accession>
<sequence length="173" mass="19259">MLSKLQSLTVSGLDANNMEALIAGLSSVPALTSLDLSHCNLLLSTELLMKTLATTCVHLETLRVLDRNFTHDGSAAVLSGVLRLPHLTTLTLKMRQLDESHVLPELVAAGRHLRYLTSMDIERDNMDEKKRAIYQALALTRDVPFVLQTLPEDMDKFVVDALSPRADRRHQCD</sequence>
<dbReference type="KEGG" id="spar:SPRG_04317"/>